<proteinExistence type="predicted"/>
<evidence type="ECO:0000313" key="4">
    <source>
        <dbReference type="Proteomes" id="UP000777265"/>
    </source>
</evidence>
<dbReference type="InterPro" id="IPR029016">
    <property type="entry name" value="GAF-like_dom_sf"/>
</dbReference>
<dbReference type="PANTHER" id="PTHR33525:SF4">
    <property type="entry name" value="CYCLIC DI-GMP PHOSPHODIESTERASE CDGJ"/>
    <property type="match status" value="1"/>
</dbReference>
<evidence type="ECO:0000313" key="3">
    <source>
        <dbReference type="EMBL" id="NLW35470.1"/>
    </source>
</evidence>
<sequence length="552" mass="61114">MNTTVDNTAMRGKNATGKADSENMESMFPNEGNPISTIKSPEFKERILNRIRGGDDFPATSATVNVITQLTSSDEASLNELANLILKDYGLTSKILKLVNSVTYMKYGEVTTISRATILLGMTAIQNMAISMSLFETIRKKRSKYLPDLLSKALYAAAVAQTIAQKMGRLDTEEAFICALFHLFGEILTAYYAPREHAALRAIAEEKGTDHGSGGIRFAVNELYRSLGKDVALEWGFPQKMIVCMEKANALEVNEKDALNQLQCICSIANDIAWISENEPDEKRKQTQIKAIFDRFGGPFRDVKSSVGDITTLSRGNLDMYCSVYGIDFEKSAIGKQVLKQPDGTTDDDGRTAQPVELDFSVDLFTRASGSETSPNPDMIFASGLQDVTSAIGDNFDLQNIFRIIAETMYRGLQQGGITKVVLLIRNTSFPSLDVRLAMGESISRLREWFKVPVTKNRQDIFNVALHQQKDILIRNSSSDDAQKILPPWLVRNLATPVFLILLPVVVKGKTIGIVYIEGKAEEFKKILPSHLNYVKILHGQAILAIKTKSSV</sequence>
<reference evidence="3" key="2">
    <citation type="submission" date="2020-01" db="EMBL/GenBank/DDBJ databases">
        <authorList>
            <person name="Campanaro S."/>
        </authorList>
    </citation>
    <scope>NUCLEOTIDE SEQUENCE</scope>
    <source>
        <strain evidence="3">AS06rmzACSIP_7</strain>
    </source>
</reference>
<evidence type="ECO:0000256" key="1">
    <source>
        <dbReference type="SAM" id="MobiDB-lite"/>
    </source>
</evidence>
<dbReference type="EMBL" id="JAAYEE010000134">
    <property type="protein sequence ID" value="NLW35470.1"/>
    <property type="molecule type" value="Genomic_DNA"/>
</dbReference>
<dbReference type="Proteomes" id="UP000777265">
    <property type="component" value="Unassembled WGS sequence"/>
</dbReference>
<dbReference type="InterPro" id="IPR013976">
    <property type="entry name" value="HDOD"/>
</dbReference>
<dbReference type="PANTHER" id="PTHR33525">
    <property type="match status" value="1"/>
</dbReference>
<evidence type="ECO:0000259" key="2">
    <source>
        <dbReference type="PROSITE" id="PS51833"/>
    </source>
</evidence>
<dbReference type="Gene3D" id="1.10.3210.10">
    <property type="entry name" value="Hypothetical protein af1432"/>
    <property type="match status" value="1"/>
</dbReference>
<dbReference type="InterPro" id="IPR052340">
    <property type="entry name" value="RNase_Y/CdgJ"/>
</dbReference>
<comment type="caution">
    <text evidence="3">The sequence shown here is derived from an EMBL/GenBank/DDBJ whole genome shotgun (WGS) entry which is preliminary data.</text>
</comment>
<dbReference type="PROSITE" id="PS51833">
    <property type="entry name" value="HDOD"/>
    <property type="match status" value="1"/>
</dbReference>
<name>A0A971M3Y9_9BACT</name>
<dbReference type="AlphaFoldDB" id="A0A971M3Y9"/>
<feature type="domain" description="HDOD" evidence="2">
    <location>
        <begin position="57"/>
        <end position="251"/>
    </location>
</feature>
<protein>
    <submittedName>
        <fullName evidence="3">HDOD domain-containing protein</fullName>
    </submittedName>
</protein>
<dbReference type="Gene3D" id="3.30.450.40">
    <property type="match status" value="1"/>
</dbReference>
<dbReference type="SUPFAM" id="SSF109604">
    <property type="entry name" value="HD-domain/PDEase-like"/>
    <property type="match status" value="1"/>
</dbReference>
<gene>
    <name evidence="3" type="ORF">GXY80_08335</name>
</gene>
<feature type="region of interest" description="Disordered" evidence="1">
    <location>
        <begin position="1"/>
        <end position="36"/>
    </location>
</feature>
<accession>A0A971M3Y9</accession>
<organism evidence="3 4">
    <name type="scientific">Syntrophorhabdus aromaticivorans</name>
    <dbReference type="NCBI Taxonomy" id="328301"/>
    <lineage>
        <taxon>Bacteria</taxon>
        <taxon>Pseudomonadati</taxon>
        <taxon>Thermodesulfobacteriota</taxon>
        <taxon>Syntrophorhabdia</taxon>
        <taxon>Syntrophorhabdales</taxon>
        <taxon>Syntrophorhabdaceae</taxon>
        <taxon>Syntrophorhabdus</taxon>
    </lineage>
</organism>
<reference evidence="3" key="1">
    <citation type="journal article" date="2020" name="Biotechnol. Biofuels">
        <title>New insights from the biogas microbiome by comprehensive genome-resolved metagenomics of nearly 1600 species originating from multiple anaerobic digesters.</title>
        <authorList>
            <person name="Campanaro S."/>
            <person name="Treu L."/>
            <person name="Rodriguez-R L.M."/>
            <person name="Kovalovszki A."/>
            <person name="Ziels R.M."/>
            <person name="Maus I."/>
            <person name="Zhu X."/>
            <person name="Kougias P.G."/>
            <person name="Basile A."/>
            <person name="Luo G."/>
            <person name="Schluter A."/>
            <person name="Konstantinidis K.T."/>
            <person name="Angelidaki I."/>
        </authorList>
    </citation>
    <scope>NUCLEOTIDE SEQUENCE</scope>
    <source>
        <strain evidence="3">AS06rmzACSIP_7</strain>
    </source>
</reference>
<dbReference type="Pfam" id="PF08668">
    <property type="entry name" value="HDOD"/>
    <property type="match status" value="1"/>
</dbReference>